<sequence length="288" mass="30894">MTSEQVQRPRTAAQRRNPYGGTTSAVVARMPGPTRNFLVEVGGMLALLGRVLVVTAKHPAEILRPTLDYSYVTLRRCWFPVTVALGGFIVFLSVAALVFFDQLGAVGIYPPVIMRVCIESFTVWAVALVLAGIVGASLTSELGARRVRDELDALYVIGVDPVRELVAPRVLTAIALTTLMSFPAVALSLLTTQLAGAYYASESSAEFYHYVFDNLAPMEMFLAALNCLIAGVIIGTVCAYKGMNAGGGSEGLGKAVNQAVVVSFVALWMTQTLYTGITQGIFDLGRFR</sequence>
<evidence type="ECO:0000256" key="2">
    <source>
        <dbReference type="SAM" id="Phobius"/>
    </source>
</evidence>
<name>A0ABS8PMR0_9PSEU</name>
<comment type="caution">
    <text evidence="3">The sequence shown here is derived from an EMBL/GenBank/DDBJ whole genome shotgun (WGS) entry which is preliminary data.</text>
</comment>
<evidence type="ECO:0000256" key="1">
    <source>
        <dbReference type="SAM" id="MobiDB-lite"/>
    </source>
</evidence>
<proteinExistence type="predicted"/>
<feature type="region of interest" description="Disordered" evidence="1">
    <location>
        <begin position="1"/>
        <end position="26"/>
    </location>
</feature>
<evidence type="ECO:0000313" key="4">
    <source>
        <dbReference type="Proteomes" id="UP001199469"/>
    </source>
</evidence>
<feature type="transmembrane region" description="Helical" evidence="2">
    <location>
        <begin position="173"/>
        <end position="200"/>
    </location>
</feature>
<dbReference type="PANTHER" id="PTHR30188:SF4">
    <property type="entry name" value="PROTEIN TRIGALACTOSYLDIACYLGLYCEROL 1, CHLOROPLASTIC"/>
    <property type="match status" value="1"/>
</dbReference>
<feature type="transmembrane region" description="Helical" evidence="2">
    <location>
        <begin position="220"/>
        <end position="240"/>
    </location>
</feature>
<organism evidence="3 4">
    <name type="scientific">Actinomycetospora endophytica</name>
    <dbReference type="NCBI Taxonomy" id="2291215"/>
    <lineage>
        <taxon>Bacteria</taxon>
        <taxon>Bacillati</taxon>
        <taxon>Actinomycetota</taxon>
        <taxon>Actinomycetes</taxon>
        <taxon>Pseudonocardiales</taxon>
        <taxon>Pseudonocardiaceae</taxon>
        <taxon>Actinomycetospora</taxon>
    </lineage>
</organism>
<keyword evidence="2" id="KW-0812">Transmembrane</keyword>
<accession>A0ABS8PMR0</accession>
<dbReference type="PANTHER" id="PTHR30188">
    <property type="entry name" value="ABC TRANSPORTER PERMEASE PROTEIN-RELATED"/>
    <property type="match status" value="1"/>
</dbReference>
<keyword evidence="2" id="KW-0472">Membrane</keyword>
<keyword evidence="4" id="KW-1185">Reference proteome</keyword>
<dbReference type="EMBL" id="JAJNDB010000012">
    <property type="protein sequence ID" value="MCD2198249.1"/>
    <property type="molecule type" value="Genomic_DNA"/>
</dbReference>
<dbReference type="Pfam" id="PF02405">
    <property type="entry name" value="MlaE"/>
    <property type="match status" value="1"/>
</dbReference>
<reference evidence="3 4" key="1">
    <citation type="submission" date="2021-11" db="EMBL/GenBank/DDBJ databases">
        <title>Draft genome sequence of Actinomycetospora sp. SF1 isolated from the rhizosphere soil.</title>
        <authorList>
            <person name="Duangmal K."/>
            <person name="Chantavorakit T."/>
        </authorList>
    </citation>
    <scope>NUCLEOTIDE SEQUENCE [LARGE SCALE GENOMIC DNA]</scope>
    <source>
        <strain evidence="3 4">TBRC 5722</strain>
    </source>
</reference>
<evidence type="ECO:0000313" key="3">
    <source>
        <dbReference type="EMBL" id="MCD2198249.1"/>
    </source>
</evidence>
<dbReference type="Proteomes" id="UP001199469">
    <property type="component" value="Unassembled WGS sequence"/>
</dbReference>
<dbReference type="RefSeq" id="WP_230741032.1">
    <property type="nucleotide sequence ID" value="NZ_JAJNDB010000012.1"/>
</dbReference>
<feature type="transmembrane region" description="Helical" evidence="2">
    <location>
        <begin position="77"/>
        <end position="100"/>
    </location>
</feature>
<keyword evidence="2" id="KW-1133">Transmembrane helix</keyword>
<protein>
    <submittedName>
        <fullName evidence="3">ABC transporter permease</fullName>
    </submittedName>
</protein>
<feature type="transmembrane region" description="Helical" evidence="2">
    <location>
        <begin position="112"/>
        <end position="138"/>
    </location>
</feature>
<gene>
    <name evidence="3" type="ORF">LQ327_33280</name>
</gene>
<dbReference type="InterPro" id="IPR030802">
    <property type="entry name" value="Permease_MalE"/>
</dbReference>
<feature type="transmembrane region" description="Helical" evidence="2">
    <location>
        <begin position="260"/>
        <end position="282"/>
    </location>
</feature>